<dbReference type="Pfam" id="PF14230">
    <property type="entry name" value="DUF4333"/>
    <property type="match status" value="2"/>
</dbReference>
<dbReference type="PROSITE" id="PS51318">
    <property type="entry name" value="TAT"/>
    <property type="match status" value="1"/>
</dbReference>
<evidence type="ECO:0000313" key="4">
    <source>
        <dbReference type="Proteomes" id="UP000553209"/>
    </source>
</evidence>
<feature type="domain" description="DUF4333" evidence="2">
    <location>
        <begin position="142"/>
        <end position="204"/>
    </location>
</feature>
<evidence type="ECO:0000313" key="3">
    <source>
        <dbReference type="EMBL" id="NKZ01039.1"/>
    </source>
</evidence>
<feature type="region of interest" description="Disordered" evidence="1">
    <location>
        <begin position="103"/>
        <end position="143"/>
    </location>
</feature>
<dbReference type="RefSeq" id="WP_061082944.1">
    <property type="nucleotide sequence ID" value="NZ_JAAXPG010000030.1"/>
</dbReference>
<feature type="compositionally biased region" description="Gly residues" evidence="1">
    <location>
        <begin position="122"/>
        <end position="132"/>
    </location>
</feature>
<dbReference type="InterPro" id="IPR025637">
    <property type="entry name" value="DUF4333"/>
</dbReference>
<comment type="caution">
    <text evidence="3">The sequence shown here is derived from an EMBL/GenBank/DDBJ whole genome shotgun (WGS) entry which is preliminary data.</text>
</comment>
<dbReference type="AlphaFoldDB" id="A0A7X6MJQ3"/>
<proteinExistence type="predicted"/>
<organism evidence="3 4">
    <name type="scientific">Nocardiopsis alborubida</name>
    <dbReference type="NCBI Taxonomy" id="146802"/>
    <lineage>
        <taxon>Bacteria</taxon>
        <taxon>Bacillati</taxon>
        <taxon>Actinomycetota</taxon>
        <taxon>Actinomycetes</taxon>
        <taxon>Streptosporangiales</taxon>
        <taxon>Nocardiopsidaceae</taxon>
        <taxon>Nocardiopsis</taxon>
    </lineage>
</organism>
<accession>A0A7X6MJQ3</accession>
<sequence length="218" mass="22066">MRQTGRRRVITGTALGAVSLLLTTGCSFEFSVGGPDAVDAEQVAERSSEMLAEQVGQTPDDLTCSEDLPAEVGAEIRCELTADGQTLGVTVTTTSVDGDDVQWDVKVDDAPAGDDAAEESAAGGGAGEGTGGDDSAAAASNGVVPAEQVAQQSAAQLEAVVGQAPEDFTCSQGLPAEVGAEIRCNLVDGGTNYGVTVTTTSVDGTDVQWDIKVDDQPL</sequence>
<feature type="domain" description="DUF4333" evidence="2">
    <location>
        <begin position="22"/>
        <end position="98"/>
    </location>
</feature>
<keyword evidence="4" id="KW-1185">Reference proteome</keyword>
<protein>
    <submittedName>
        <fullName evidence="3">DUF4333 domain-containing protein</fullName>
    </submittedName>
</protein>
<dbReference type="PROSITE" id="PS51257">
    <property type="entry name" value="PROKAR_LIPOPROTEIN"/>
    <property type="match status" value="1"/>
</dbReference>
<name>A0A7X6MJQ3_9ACTN</name>
<dbReference type="Proteomes" id="UP000553209">
    <property type="component" value="Unassembled WGS sequence"/>
</dbReference>
<dbReference type="InterPro" id="IPR006311">
    <property type="entry name" value="TAT_signal"/>
</dbReference>
<gene>
    <name evidence="3" type="ORF">HGB44_25715</name>
</gene>
<evidence type="ECO:0000256" key="1">
    <source>
        <dbReference type="SAM" id="MobiDB-lite"/>
    </source>
</evidence>
<evidence type="ECO:0000259" key="2">
    <source>
        <dbReference type="Pfam" id="PF14230"/>
    </source>
</evidence>
<reference evidence="3 4" key="1">
    <citation type="submission" date="2020-04" db="EMBL/GenBank/DDBJ databases">
        <title>MicrobeNet Type strains.</title>
        <authorList>
            <person name="Nicholson A.C."/>
        </authorList>
    </citation>
    <scope>NUCLEOTIDE SEQUENCE [LARGE SCALE GENOMIC DNA]</scope>
    <source>
        <strain evidence="3 4">ATCC 23612</strain>
    </source>
</reference>
<dbReference type="EMBL" id="JAAXPG010000030">
    <property type="protein sequence ID" value="NKZ01039.1"/>
    <property type="molecule type" value="Genomic_DNA"/>
</dbReference>